<dbReference type="Proteomes" id="UP000184287">
    <property type="component" value="Unassembled WGS sequence"/>
</dbReference>
<keyword evidence="4" id="KW-1185">Reference proteome</keyword>
<protein>
    <recommendedName>
        <fullName evidence="2">DUF11 domain-containing protein</fullName>
    </recommendedName>
</protein>
<accession>A0A1M5K3D0</accession>
<dbReference type="Pfam" id="PF01345">
    <property type="entry name" value="DUF11"/>
    <property type="match status" value="1"/>
</dbReference>
<sequence>MLKTLRSIVVSLGKKLHFLFTFCLLVNFSVAYAEGSKDLYPAGVSGNRAFLYSNSSASSSVSFPFKTLGTHYVYAKKNEFIAVASSVQGISNGGEIRVTAPNGSRDVITVYDGRIPDRLRELNGPNHFGENHSNKYTPSYIPVNGDEGIWKIEFIPRGSETSPDNPEPTDDLADGDWSIEGRRSVVIAAWDISVEDESRTSWREGRVYTNLLNLKLYNTLEYENGAYHGTNYVLTKDGRIYRVKNNGNNGYAFTFFSNNKGFIDAAGSPIYKSLNTTNSLVIKNSVHDPRIADDDVRNLVTHKLFYQPPSFDLPSSAPVILWSKTNSKIQTQTWLKNTAIVPIVTKVAFNGSEAATPNQASQKGGIITFTANVPGTFRITIPIASPGRDKVIVGLAAAGENRIEWKGLDGNDRLVSPGLIIPKIKVKLSSAEVHFPFIDMEINPKGIVIELTENKHPYLVKDKSLDESVYNDRVYWDDSDVSEGMAGEGSDPKVNNIEGSSSRTLGHIWGTYNRDYEVTRNGNDGRGSFSFGNEKAMDTYAYILSNEEAAELNVNIKVADLKIVSITPVGNSLASGKELSYVVKVKNDGPSDITGANFQFLAPPGFQITKAVHSSGTCATESNQNISGSNYSSTLNLKNNCEISYTITGIIGTGMSAPPFRVEANIMRPADVTDPDATNTEFAQKPLTAATECAAVASVVGCNNIMYNDVVAREVCVNSLIAPIEYTLLPGGTEIEITDLPVGLTFRYVSGNVIIDTPPTIPGEFIFTIGTKGNDTKKTTVLVRVKANGLAADIEVTGHVICLGENALLKATSSITGAVFTWYSDAALTNRVGTGSSFEVVAPTA</sequence>
<evidence type="ECO:0000259" key="2">
    <source>
        <dbReference type="Pfam" id="PF01345"/>
    </source>
</evidence>
<feature type="region of interest" description="Disordered" evidence="1">
    <location>
        <begin position="156"/>
        <end position="175"/>
    </location>
</feature>
<dbReference type="EMBL" id="FQUQ01000005">
    <property type="protein sequence ID" value="SHG47276.1"/>
    <property type="molecule type" value="Genomic_DNA"/>
</dbReference>
<reference evidence="4" key="1">
    <citation type="submission" date="2016-11" db="EMBL/GenBank/DDBJ databases">
        <authorList>
            <person name="Varghese N."/>
            <person name="Submissions S."/>
        </authorList>
    </citation>
    <scope>NUCLEOTIDE SEQUENCE [LARGE SCALE GENOMIC DNA]</scope>
    <source>
        <strain evidence="4">DSM 16990</strain>
    </source>
</reference>
<evidence type="ECO:0000256" key="1">
    <source>
        <dbReference type="SAM" id="MobiDB-lite"/>
    </source>
</evidence>
<name>A0A1M5K3D0_9SPHI</name>
<proteinExistence type="predicted"/>
<dbReference type="InterPro" id="IPR001434">
    <property type="entry name" value="OmcB-like_DUF11"/>
</dbReference>
<organism evidence="3 4">
    <name type="scientific">Pedobacter caeni</name>
    <dbReference type="NCBI Taxonomy" id="288992"/>
    <lineage>
        <taxon>Bacteria</taxon>
        <taxon>Pseudomonadati</taxon>
        <taxon>Bacteroidota</taxon>
        <taxon>Sphingobacteriia</taxon>
        <taxon>Sphingobacteriales</taxon>
        <taxon>Sphingobacteriaceae</taxon>
        <taxon>Pedobacter</taxon>
    </lineage>
</organism>
<feature type="domain" description="DUF11" evidence="2">
    <location>
        <begin position="566"/>
        <end position="679"/>
    </location>
</feature>
<dbReference type="STRING" id="288992.SAMN04488522_105606"/>
<gene>
    <name evidence="3" type="ORF">SAMN04488522_105606</name>
</gene>
<dbReference type="AlphaFoldDB" id="A0A1M5K3D0"/>
<evidence type="ECO:0000313" key="3">
    <source>
        <dbReference type="EMBL" id="SHG47276.1"/>
    </source>
</evidence>
<evidence type="ECO:0000313" key="4">
    <source>
        <dbReference type="Proteomes" id="UP000184287"/>
    </source>
</evidence>
<feature type="non-terminal residue" evidence="3">
    <location>
        <position position="845"/>
    </location>
</feature>